<comment type="catalytic activity">
    <reaction evidence="8">
        <text>L-seryl-[protein] + ATP = 3-O-(5'-adenylyl)-L-seryl-[protein] + diphosphate</text>
        <dbReference type="Rhea" id="RHEA:58120"/>
        <dbReference type="Rhea" id="RHEA-COMP:9863"/>
        <dbReference type="Rhea" id="RHEA-COMP:15073"/>
        <dbReference type="ChEBI" id="CHEBI:29999"/>
        <dbReference type="ChEBI" id="CHEBI:30616"/>
        <dbReference type="ChEBI" id="CHEBI:33019"/>
        <dbReference type="ChEBI" id="CHEBI:142516"/>
        <dbReference type="EC" id="2.7.7.108"/>
    </reaction>
</comment>
<feature type="binding site" evidence="8">
    <location>
        <position position="90"/>
    </location>
    <ligand>
        <name>ATP</name>
        <dbReference type="ChEBI" id="CHEBI:30616"/>
    </ligand>
</feature>
<comment type="cofactor">
    <cofactor evidence="8">
        <name>Mg(2+)</name>
        <dbReference type="ChEBI" id="CHEBI:18420"/>
    </cofactor>
    <cofactor evidence="8">
        <name>Mn(2+)</name>
        <dbReference type="ChEBI" id="CHEBI:29035"/>
    </cofactor>
</comment>
<dbReference type="EMBL" id="CP048685">
    <property type="protein sequence ID" value="QPJ63503.1"/>
    <property type="molecule type" value="Genomic_DNA"/>
</dbReference>
<feature type="region of interest" description="Disordered" evidence="9">
    <location>
        <begin position="465"/>
        <end position="494"/>
    </location>
</feature>
<organism evidence="10 11">
    <name type="scientific">Candidatus Nitronauta litoralis</name>
    <dbReference type="NCBI Taxonomy" id="2705533"/>
    <lineage>
        <taxon>Bacteria</taxon>
        <taxon>Pseudomonadati</taxon>
        <taxon>Nitrospinota/Tectimicrobiota group</taxon>
        <taxon>Nitrospinota</taxon>
        <taxon>Nitrospinia</taxon>
        <taxon>Nitrospinales</taxon>
        <taxon>Nitrospinaceae</taxon>
        <taxon>Candidatus Nitronauta</taxon>
    </lineage>
</organism>
<dbReference type="AlphaFoldDB" id="A0A7T0BYZ0"/>
<dbReference type="KEGG" id="nli:G3M70_17125"/>
<dbReference type="PANTHER" id="PTHR32057">
    <property type="entry name" value="PROTEIN ADENYLYLTRANSFERASE SELO, MITOCHONDRIAL"/>
    <property type="match status" value="1"/>
</dbReference>
<dbReference type="Pfam" id="PF02696">
    <property type="entry name" value="SelO"/>
    <property type="match status" value="1"/>
</dbReference>
<evidence type="ECO:0000256" key="4">
    <source>
        <dbReference type="ARBA" id="ARBA00022723"/>
    </source>
</evidence>
<feature type="binding site" evidence="8">
    <location>
        <position position="183"/>
    </location>
    <ligand>
        <name>ATP</name>
        <dbReference type="ChEBI" id="CHEBI:30616"/>
    </ligand>
</feature>
<feature type="binding site" evidence="8">
    <location>
        <position position="113"/>
    </location>
    <ligand>
        <name>ATP</name>
        <dbReference type="ChEBI" id="CHEBI:30616"/>
    </ligand>
</feature>
<keyword evidence="3 8" id="KW-0548">Nucleotidyltransferase</keyword>
<comment type="catalytic activity">
    <reaction evidence="8">
        <text>L-tyrosyl-[protein] + ATP = O-(5'-adenylyl)-L-tyrosyl-[protein] + diphosphate</text>
        <dbReference type="Rhea" id="RHEA:54288"/>
        <dbReference type="Rhea" id="RHEA-COMP:10136"/>
        <dbReference type="Rhea" id="RHEA-COMP:13846"/>
        <dbReference type="ChEBI" id="CHEBI:30616"/>
        <dbReference type="ChEBI" id="CHEBI:33019"/>
        <dbReference type="ChEBI" id="CHEBI:46858"/>
        <dbReference type="ChEBI" id="CHEBI:83624"/>
        <dbReference type="EC" id="2.7.7.108"/>
    </reaction>
</comment>
<proteinExistence type="inferred from homology"/>
<comment type="catalytic activity">
    <reaction evidence="8">
        <text>L-histidyl-[protein] + UTP = N(tele)-(5'-uridylyl)-L-histidyl-[protein] + diphosphate</text>
        <dbReference type="Rhea" id="RHEA:83891"/>
        <dbReference type="Rhea" id="RHEA-COMP:9745"/>
        <dbReference type="Rhea" id="RHEA-COMP:20239"/>
        <dbReference type="ChEBI" id="CHEBI:29979"/>
        <dbReference type="ChEBI" id="CHEBI:33019"/>
        <dbReference type="ChEBI" id="CHEBI:46398"/>
        <dbReference type="ChEBI" id="CHEBI:233474"/>
    </reaction>
</comment>
<keyword evidence="6 8" id="KW-0067">ATP-binding</keyword>
<keyword evidence="8" id="KW-0464">Manganese</keyword>
<dbReference type="GO" id="GO:0030145">
    <property type="term" value="F:manganese ion binding"/>
    <property type="evidence" value="ECO:0007669"/>
    <property type="project" value="UniProtKB-UniRule"/>
</dbReference>
<evidence type="ECO:0000313" key="10">
    <source>
        <dbReference type="EMBL" id="QPJ63503.1"/>
    </source>
</evidence>
<comment type="catalytic activity">
    <reaction evidence="8">
        <text>L-tyrosyl-[protein] + UTP = O-(5'-uridylyl)-L-tyrosyl-[protein] + diphosphate</text>
        <dbReference type="Rhea" id="RHEA:83887"/>
        <dbReference type="Rhea" id="RHEA-COMP:10136"/>
        <dbReference type="Rhea" id="RHEA-COMP:20238"/>
        <dbReference type="ChEBI" id="CHEBI:33019"/>
        <dbReference type="ChEBI" id="CHEBI:46398"/>
        <dbReference type="ChEBI" id="CHEBI:46858"/>
        <dbReference type="ChEBI" id="CHEBI:90602"/>
    </reaction>
</comment>
<accession>A0A7T0BYZ0</accession>
<comment type="catalytic activity">
    <reaction evidence="8">
        <text>L-threonyl-[protein] + ATP = 3-O-(5'-adenylyl)-L-threonyl-[protein] + diphosphate</text>
        <dbReference type="Rhea" id="RHEA:54292"/>
        <dbReference type="Rhea" id="RHEA-COMP:11060"/>
        <dbReference type="Rhea" id="RHEA-COMP:13847"/>
        <dbReference type="ChEBI" id="CHEBI:30013"/>
        <dbReference type="ChEBI" id="CHEBI:30616"/>
        <dbReference type="ChEBI" id="CHEBI:33019"/>
        <dbReference type="ChEBI" id="CHEBI:138113"/>
        <dbReference type="EC" id="2.7.7.108"/>
    </reaction>
</comment>
<dbReference type="PANTHER" id="PTHR32057:SF14">
    <property type="entry name" value="PROTEIN ADENYLYLTRANSFERASE SELO, MITOCHONDRIAL"/>
    <property type="match status" value="1"/>
</dbReference>
<name>A0A7T0BYZ0_9BACT</name>
<feature type="binding site" evidence="8">
    <location>
        <position position="126"/>
    </location>
    <ligand>
        <name>ATP</name>
        <dbReference type="ChEBI" id="CHEBI:30616"/>
    </ligand>
</feature>
<evidence type="ECO:0000256" key="6">
    <source>
        <dbReference type="ARBA" id="ARBA00022840"/>
    </source>
</evidence>
<evidence type="ECO:0000256" key="2">
    <source>
        <dbReference type="ARBA" id="ARBA00022679"/>
    </source>
</evidence>
<reference evidence="10 11" key="1">
    <citation type="submission" date="2020-02" db="EMBL/GenBank/DDBJ databases">
        <title>Genomic and physiological characterization of two novel Nitrospinaceae genera.</title>
        <authorList>
            <person name="Mueller A.J."/>
            <person name="Jung M.-Y."/>
            <person name="Strachan C.R."/>
            <person name="Herbold C.W."/>
            <person name="Kirkegaard R.H."/>
            <person name="Daims H."/>
        </authorList>
    </citation>
    <scope>NUCLEOTIDE SEQUENCE [LARGE SCALE GENOMIC DNA]</scope>
    <source>
        <strain evidence="10">EB</strain>
    </source>
</reference>
<dbReference type="EC" id="2.7.7.-" evidence="8"/>
<evidence type="ECO:0000256" key="3">
    <source>
        <dbReference type="ARBA" id="ARBA00022695"/>
    </source>
</evidence>
<dbReference type="Proteomes" id="UP000594688">
    <property type="component" value="Chromosome"/>
</dbReference>
<keyword evidence="4 8" id="KW-0479">Metal-binding</keyword>
<comment type="similarity">
    <text evidence="1 8">Belongs to the SELO family.</text>
</comment>
<dbReference type="GO" id="GO:0005524">
    <property type="term" value="F:ATP binding"/>
    <property type="evidence" value="ECO:0007669"/>
    <property type="project" value="UniProtKB-UniRule"/>
</dbReference>
<evidence type="ECO:0000256" key="9">
    <source>
        <dbReference type="SAM" id="MobiDB-lite"/>
    </source>
</evidence>
<evidence type="ECO:0000256" key="7">
    <source>
        <dbReference type="ARBA" id="ARBA00022842"/>
    </source>
</evidence>
<keyword evidence="5 8" id="KW-0547">Nucleotide-binding</keyword>
<evidence type="ECO:0000313" key="11">
    <source>
        <dbReference type="Proteomes" id="UP000594688"/>
    </source>
</evidence>
<feature type="binding site" evidence="8">
    <location>
        <position position="253"/>
    </location>
    <ligand>
        <name>Mg(2+)</name>
        <dbReference type="ChEBI" id="CHEBI:18420"/>
    </ligand>
</feature>
<feature type="binding site" evidence="8">
    <location>
        <position position="93"/>
    </location>
    <ligand>
        <name>ATP</name>
        <dbReference type="ChEBI" id="CHEBI:30616"/>
    </ligand>
</feature>
<evidence type="ECO:0000256" key="5">
    <source>
        <dbReference type="ARBA" id="ARBA00022741"/>
    </source>
</evidence>
<dbReference type="GO" id="GO:0070733">
    <property type="term" value="F:AMPylase activity"/>
    <property type="evidence" value="ECO:0007669"/>
    <property type="project" value="UniProtKB-EC"/>
</dbReference>
<keyword evidence="7 8" id="KW-0460">Magnesium</keyword>
<dbReference type="InterPro" id="IPR003846">
    <property type="entry name" value="SelO"/>
</dbReference>
<feature type="binding site" evidence="8">
    <location>
        <position position="262"/>
    </location>
    <ligand>
        <name>ATP</name>
        <dbReference type="ChEBI" id="CHEBI:30616"/>
    </ligand>
</feature>
<keyword evidence="2 8" id="KW-0808">Transferase</keyword>
<feature type="binding site" evidence="8">
    <location>
        <position position="176"/>
    </location>
    <ligand>
        <name>ATP</name>
        <dbReference type="ChEBI" id="CHEBI:30616"/>
    </ligand>
</feature>
<dbReference type="HAMAP" id="MF_00692">
    <property type="entry name" value="SelO"/>
    <property type="match status" value="1"/>
</dbReference>
<feature type="active site" description="Proton acceptor" evidence="8">
    <location>
        <position position="252"/>
    </location>
</feature>
<dbReference type="GO" id="GO:0000287">
    <property type="term" value="F:magnesium ion binding"/>
    <property type="evidence" value="ECO:0007669"/>
    <property type="project" value="UniProtKB-UniRule"/>
</dbReference>
<gene>
    <name evidence="8" type="primary">ydiU</name>
    <name evidence="8" type="synonym">selO</name>
    <name evidence="10" type="ORF">G3M70_17125</name>
</gene>
<feature type="binding site" evidence="8">
    <location>
        <position position="92"/>
    </location>
    <ligand>
        <name>ATP</name>
        <dbReference type="ChEBI" id="CHEBI:30616"/>
    </ligand>
</feature>
<dbReference type="EC" id="2.7.7.108" evidence="8"/>
<sequence length="494" mass="57022">MNAFNELNFKNRFVQLGEDYFQAKPPVPVNSPYLVSFNREAAALIDLDLSKIEKSKLAEYFSGNLALSGATPLAMAYSGHQFGSYNPQLGDGRGLLLGEVQNERGEFWDIYLKGSGQTRFCRGFDGRATFRSSIREYLCQEAMHGLGIRTTRSLALVSTGELIYRQHPEPAGIVTRLARTHIRFGSFEYFFKTNRPEHVTRLADHVIEHYFPDIARENDRYRLMYRKITENTAEMIAGWQSVGFGHGVMNTDNMTLLGETFDYGPFGFIDRFNPRYVCNASDTHGRYAFNQQPEIGRWNLFKLGETLQHLVPIEDLQEELNRFSIHFNKEFQRRMAAKLGLTIIDSDFEELMNNLFRLLAAHQPDYTNFFRRLAYHRSGGIEDLSAAFHQRPEDLETWLAQYERLLDREDIHPDEQKKRLTQTNPKFILRNYLAQRAIDAALMEQDYSEIERLLTLLKNPFCDPDREAFSENDPDQYSADTPDAQLGMQVSCSA</sequence>
<feature type="binding site" evidence="8">
    <location>
        <position position="262"/>
    </location>
    <ligand>
        <name>Mg(2+)</name>
        <dbReference type="ChEBI" id="CHEBI:18420"/>
    </ligand>
</feature>
<evidence type="ECO:0000256" key="1">
    <source>
        <dbReference type="ARBA" id="ARBA00009747"/>
    </source>
</evidence>
<dbReference type="NCBIfam" id="NF000658">
    <property type="entry name" value="PRK00029.1"/>
    <property type="match status" value="1"/>
</dbReference>
<feature type="binding site" evidence="8">
    <location>
        <position position="125"/>
    </location>
    <ligand>
        <name>ATP</name>
        <dbReference type="ChEBI" id="CHEBI:30616"/>
    </ligand>
</feature>
<comment type="function">
    <text evidence="8">Nucleotidyltransferase involved in the post-translational modification of proteins. It can catalyze the addition of adenosine monophosphate (AMP) or uridine monophosphate (UMP) to a protein, resulting in modifications known as AMPylation and UMPylation.</text>
</comment>
<comment type="catalytic activity">
    <reaction evidence="8">
        <text>L-seryl-[protein] + UTP = O-(5'-uridylyl)-L-seryl-[protein] + diphosphate</text>
        <dbReference type="Rhea" id="RHEA:64604"/>
        <dbReference type="Rhea" id="RHEA-COMP:9863"/>
        <dbReference type="Rhea" id="RHEA-COMP:16635"/>
        <dbReference type="ChEBI" id="CHEBI:29999"/>
        <dbReference type="ChEBI" id="CHEBI:33019"/>
        <dbReference type="ChEBI" id="CHEBI:46398"/>
        <dbReference type="ChEBI" id="CHEBI:156051"/>
    </reaction>
</comment>
<protein>
    <recommendedName>
        <fullName evidence="8">Protein nucleotidyltransferase YdiU</fullName>
        <ecNumber evidence="8">2.7.7.-</ecNumber>
    </recommendedName>
    <alternativeName>
        <fullName evidence="8">Protein adenylyltransferase YdiU</fullName>
        <ecNumber evidence="8">2.7.7.108</ecNumber>
    </alternativeName>
    <alternativeName>
        <fullName evidence="8">Protein uridylyltransferase YdiU</fullName>
        <ecNumber evidence="8">2.7.7.-</ecNumber>
    </alternativeName>
</protein>
<evidence type="ECO:0000256" key="8">
    <source>
        <dbReference type="HAMAP-Rule" id="MF_00692"/>
    </source>
</evidence>